<feature type="region of interest" description="Disordered" evidence="4">
    <location>
        <begin position="550"/>
        <end position="570"/>
    </location>
</feature>
<dbReference type="Proteomes" id="UP000192596">
    <property type="component" value="Unassembled WGS sequence"/>
</dbReference>
<evidence type="ECO:0000313" key="6">
    <source>
        <dbReference type="EMBL" id="OQO04331.1"/>
    </source>
</evidence>
<comment type="subcellular location">
    <subcellularLocation>
        <location evidence="1">Nucleus</location>
    </subcellularLocation>
</comment>
<sequence length="767" mass="84059">MGSPADVVKQLSSARDICLRDPSIYPQVIPGVLPVVGPATPVEQRRWGADFLAEAFASPVFSAEQKEKVIGSSSVMSTLKSYLCRKLELGQEEDPAVVKSAVQCAASVYPLVFRHVMNTSDEEMWGTMAAIKSSILRRMDAGPAGVQICCVKFAAIVVQVQTAGLVADPRRQEQNEISLALVPSEHSVLKVGNLEAEASGLLDRLMFVLQENSVDALLVTATLNALATIVQRRPSVGSKILGTVLNFNPLKLASGTASGKDKVAVRSMTRTTMSFLLNAMKRNPQNNLAGRIMQHVDRLRALLAQAFTETKQLKRPAPDEPTDGLDDVKRQRIEGATVNGTRNAQHAPPIPTYIPPGSTLAQLFTLSNDRAVTSFHVEQIPLPYVAQLVPPLLASIDPAKFVAATKIISERLLNLSRPPPLDARSAARGLLGDDEDDYDPASAFQEGDVEQVMNRLDQMPPEDIAGPGIAIGPFKLPAPPPMDDFEKEEYTKTALVRVFSTLRDLDEEAKIKPAKKAEVSKGFTRSTSTAHDRDHWITLLTRIATRAPFGLTDDSDDAKQENGDRSLIKAPPHNLSSRIRETLLSYIMEDFRRRINVAIAWLSEEWYCDTLAYRGAHPPDAANGNGNPTPTPEEQTHTYTALTLRLLDSLIPYLDTKDNKILIRLLSEIPSLPAGVFPRIERVADDPERVGLVVQALLYLVMFRPPVRELALDALEGLWRNNEDARALAGKHLGKWRPEVVAKGLEEMGKGEPNGEGEREVKSEEAP</sequence>
<feature type="region of interest" description="Disordered" evidence="4">
    <location>
        <begin position="744"/>
        <end position="767"/>
    </location>
</feature>
<dbReference type="Gene3D" id="1.25.10.10">
    <property type="entry name" value="Leucine-rich Repeat Variant"/>
    <property type="match status" value="1"/>
</dbReference>
<proteinExistence type="predicted"/>
<name>A0A1V8SZ84_9PEZI</name>
<dbReference type="InterPro" id="IPR011989">
    <property type="entry name" value="ARM-like"/>
</dbReference>
<evidence type="ECO:0000256" key="4">
    <source>
        <dbReference type="SAM" id="MobiDB-lite"/>
    </source>
</evidence>
<keyword evidence="2" id="KW-0507">mRNA processing</keyword>
<dbReference type="SUPFAM" id="SSF48371">
    <property type="entry name" value="ARM repeat"/>
    <property type="match status" value="1"/>
</dbReference>
<dbReference type="OrthoDB" id="331600at2759"/>
<evidence type="ECO:0000259" key="5">
    <source>
        <dbReference type="Pfam" id="PF11935"/>
    </source>
</evidence>
<dbReference type="EMBL" id="NAJO01000022">
    <property type="protein sequence ID" value="OQO04331.1"/>
    <property type="molecule type" value="Genomic_DNA"/>
</dbReference>
<dbReference type="InterPro" id="IPR016024">
    <property type="entry name" value="ARM-type_fold"/>
</dbReference>
<dbReference type="Pfam" id="PF11935">
    <property type="entry name" value="SYMPK_PTA1_N"/>
    <property type="match status" value="1"/>
</dbReference>
<dbReference type="FunCoup" id="A0A1V8SZ84">
    <property type="interactions" value="332"/>
</dbReference>
<reference evidence="7" key="1">
    <citation type="submission" date="2017-03" db="EMBL/GenBank/DDBJ databases">
        <title>Genomes of endolithic fungi from Antarctica.</title>
        <authorList>
            <person name="Coleine C."/>
            <person name="Masonjones S."/>
            <person name="Stajich J.E."/>
        </authorList>
    </citation>
    <scope>NUCLEOTIDE SEQUENCE [LARGE SCALE GENOMIC DNA]</scope>
    <source>
        <strain evidence="7">CCFEE 5527</strain>
    </source>
</reference>
<evidence type="ECO:0000256" key="2">
    <source>
        <dbReference type="ARBA" id="ARBA00022664"/>
    </source>
</evidence>
<dbReference type="GO" id="GO:0006397">
    <property type="term" value="P:mRNA processing"/>
    <property type="evidence" value="ECO:0007669"/>
    <property type="project" value="UniProtKB-KW"/>
</dbReference>
<dbReference type="GO" id="GO:0005847">
    <property type="term" value="C:mRNA cleavage and polyadenylation specificity factor complex"/>
    <property type="evidence" value="ECO:0007669"/>
    <property type="project" value="TreeGrafter"/>
</dbReference>
<keyword evidence="7" id="KW-1185">Reference proteome</keyword>
<organism evidence="6 7">
    <name type="scientific">Cryoendolithus antarcticus</name>
    <dbReference type="NCBI Taxonomy" id="1507870"/>
    <lineage>
        <taxon>Eukaryota</taxon>
        <taxon>Fungi</taxon>
        <taxon>Dikarya</taxon>
        <taxon>Ascomycota</taxon>
        <taxon>Pezizomycotina</taxon>
        <taxon>Dothideomycetes</taxon>
        <taxon>Dothideomycetidae</taxon>
        <taxon>Cladosporiales</taxon>
        <taxon>Cladosporiaceae</taxon>
        <taxon>Cryoendolithus</taxon>
    </lineage>
</organism>
<protein>
    <recommendedName>
        <fullName evidence="5">Symplekin/Pta1 N-terminal domain-containing protein</fullName>
    </recommendedName>
</protein>
<feature type="compositionally biased region" description="Basic and acidic residues" evidence="4">
    <location>
        <begin position="756"/>
        <end position="767"/>
    </location>
</feature>
<evidence type="ECO:0000256" key="1">
    <source>
        <dbReference type="ARBA" id="ARBA00004123"/>
    </source>
</evidence>
<evidence type="ECO:0000256" key="3">
    <source>
        <dbReference type="ARBA" id="ARBA00023242"/>
    </source>
</evidence>
<comment type="caution">
    <text evidence="6">The sequence shown here is derived from an EMBL/GenBank/DDBJ whole genome shotgun (WGS) entry which is preliminary data.</text>
</comment>
<feature type="domain" description="Symplekin/Pta1 N-terminal" evidence="5">
    <location>
        <begin position="94"/>
        <end position="306"/>
    </location>
</feature>
<dbReference type="PANTHER" id="PTHR15245:SF20">
    <property type="entry name" value="SYMPLEKIN"/>
    <property type="match status" value="1"/>
</dbReference>
<gene>
    <name evidence="6" type="ORF">B0A48_10942</name>
</gene>
<evidence type="ECO:0000313" key="7">
    <source>
        <dbReference type="Proteomes" id="UP000192596"/>
    </source>
</evidence>
<feature type="compositionally biased region" description="Basic and acidic residues" evidence="4">
    <location>
        <begin position="557"/>
        <end position="567"/>
    </location>
</feature>
<dbReference type="AlphaFoldDB" id="A0A1V8SZ84"/>
<dbReference type="InParanoid" id="A0A1V8SZ84"/>
<dbReference type="STRING" id="1507870.A0A1V8SZ84"/>
<accession>A0A1V8SZ84</accession>
<dbReference type="InterPro" id="IPR032460">
    <property type="entry name" value="Symplekin/Pta1_N"/>
</dbReference>
<keyword evidence="3" id="KW-0539">Nucleus</keyword>
<dbReference type="InterPro" id="IPR021850">
    <property type="entry name" value="Symplekin/Pta1"/>
</dbReference>
<dbReference type="PANTHER" id="PTHR15245">
    <property type="entry name" value="SYMPLEKIN-RELATED"/>
    <property type="match status" value="1"/>
</dbReference>